<feature type="region of interest" description="Disordered" evidence="8">
    <location>
        <begin position="853"/>
        <end position="887"/>
    </location>
</feature>
<accession>A0ABN1LEA8</accession>
<dbReference type="Gene3D" id="3.30.565.10">
    <property type="entry name" value="Histidine kinase-like ATPase, C-terminal domain"/>
    <property type="match status" value="1"/>
</dbReference>
<dbReference type="Gene3D" id="3.40.50.2300">
    <property type="match status" value="1"/>
</dbReference>
<dbReference type="SUPFAM" id="SSF55874">
    <property type="entry name" value="ATPase domain of HSP90 chaperone/DNA topoisomerase II/histidine kinase"/>
    <property type="match status" value="1"/>
</dbReference>
<sequence>MSATTSLKLLLDQLFTRLIGGVLVVVAGVFFMFSLLFAEYRSSTNAALTFEKNLFDILQQINKTNLDVEAWRLNGKSVNRKQIKQHWQKLTVKLVNIEQTDDTVELTTLASLMRQLEARHKRVVDIVLFDLDKPHDKLFNEQIVPSQVQLFLSLTNLVESSVEAANLELVKASADLRGYFTKSQGILSELVRNNPRTTWQTFNQALQRVDTNLSLARQFRGQSTRYDQELENFNTEYLKFLHNVRSFKQMTTNHLYYDLAMHSLQINKLSQQIDKEVSRLNEHYFASLQSVERNLWLMIALSLLITLLGLIFCVRLLTRWKESFVHTICNPISAICTQSQKIASGDTDVILETESTVSELAELITAIDDIKRIVASNVNETKLRQRVHKYKEKFNQLQYQESTLEGLVTLSLDFVVKFSGALAAALYLKPDSEDQPLTLFETYNKSSRNLQVGQEMHEGLLEQVTKSKEIAFYDLSDQQYNVDSALVTLRPSHLCIFPMLDNAELVGVLELVLPRLNESEQRRVYEILERFTIVIVSRLNLTYTEQLLQVTQQQQIKLAEAMDEMKQQHAALQRSETELEVQADELKLANSQLKKQNEEAEEHHSRLAELNTTLRKTSNELKKASELKSQFLSKVSHELRTPLNSIIILIQTLLRKPESLDQQQLKSLEVVHNSGQDLLELINDLLDMARIEAGEIKVHFDQYSIADAMERLKSMFMPIAQDKQLEFIVEMSGELPKDIYTDIQRLQQVLRNLLSNAFKFTKQGQVTLIVTCEDEWLKFTVKDTGIGIEPNAQAKIFDAFNQVNNSGLSAREGTGLGLSISSQLAEVLGGRIEIHSEVGKGSIFTFLVPNSQSEPNNASKTKDSVTLKPERSSNQISSQSTQSPQPSAPQYWYVLGATNALWQAVSSSNKSAQWLVRSELSDLASLAQDSDLIAGLVIFVQDEILAQLNKSKVKKQLESLASTISIIVISIDSKKQVNPWLDALASQSLVWNDQAIKHLHNVIVEQQRVSADLAASSVPLLPSITFSDNRRVLIIEDDMRSLFSMGQLMKLAGLEAELADNLTLAKEKIQEFSFDAVITDLVLPDGDGLAFIKELRQIKHYDSIPIIVLSAKNLQEDKDKCQAMGASYFDKPTNTNQLLAELHRVLESGND</sequence>
<dbReference type="SMART" id="SM00388">
    <property type="entry name" value="HisKA"/>
    <property type="match status" value="1"/>
</dbReference>
<dbReference type="Pfam" id="PF00512">
    <property type="entry name" value="HisKA"/>
    <property type="match status" value="1"/>
</dbReference>
<organism evidence="12 13">
    <name type="scientific">Aliiglaciecola litoralis</name>
    <dbReference type="NCBI Taxonomy" id="582857"/>
    <lineage>
        <taxon>Bacteria</taxon>
        <taxon>Pseudomonadati</taxon>
        <taxon>Pseudomonadota</taxon>
        <taxon>Gammaproteobacteria</taxon>
        <taxon>Alteromonadales</taxon>
        <taxon>Alteromonadaceae</taxon>
        <taxon>Aliiglaciecola</taxon>
    </lineage>
</organism>
<dbReference type="SUPFAM" id="SSF47384">
    <property type="entry name" value="Homodimeric domain of signal transducing histidine kinase"/>
    <property type="match status" value="1"/>
</dbReference>
<dbReference type="SMART" id="SM00387">
    <property type="entry name" value="HATPase_c"/>
    <property type="match status" value="1"/>
</dbReference>
<dbReference type="Pfam" id="PF00072">
    <property type="entry name" value="Response_reg"/>
    <property type="match status" value="1"/>
</dbReference>
<evidence type="ECO:0000313" key="12">
    <source>
        <dbReference type="EMBL" id="GAA0854396.1"/>
    </source>
</evidence>
<dbReference type="CDD" id="cd00156">
    <property type="entry name" value="REC"/>
    <property type="match status" value="1"/>
</dbReference>
<dbReference type="Pfam" id="PF02518">
    <property type="entry name" value="HATPase_c"/>
    <property type="match status" value="1"/>
</dbReference>
<feature type="compositionally biased region" description="Low complexity" evidence="8">
    <location>
        <begin position="872"/>
        <end position="887"/>
    </location>
</feature>
<evidence type="ECO:0000256" key="7">
    <source>
        <dbReference type="SAM" id="Coils"/>
    </source>
</evidence>
<dbReference type="InterPro" id="IPR004358">
    <property type="entry name" value="Sig_transdc_His_kin-like_C"/>
</dbReference>
<keyword evidence="5" id="KW-0418">Kinase</keyword>
<evidence type="ECO:0000256" key="8">
    <source>
        <dbReference type="SAM" id="MobiDB-lite"/>
    </source>
</evidence>
<feature type="transmembrane region" description="Helical" evidence="9">
    <location>
        <begin position="14"/>
        <end position="38"/>
    </location>
</feature>
<evidence type="ECO:0000256" key="4">
    <source>
        <dbReference type="ARBA" id="ARBA00022679"/>
    </source>
</evidence>
<evidence type="ECO:0000256" key="2">
    <source>
        <dbReference type="ARBA" id="ARBA00012438"/>
    </source>
</evidence>
<dbReference type="Gene3D" id="1.10.287.130">
    <property type="match status" value="1"/>
</dbReference>
<dbReference type="InterPro" id="IPR003661">
    <property type="entry name" value="HisK_dim/P_dom"/>
</dbReference>
<evidence type="ECO:0000256" key="3">
    <source>
        <dbReference type="ARBA" id="ARBA00022553"/>
    </source>
</evidence>
<proteinExistence type="predicted"/>
<dbReference type="InterPro" id="IPR011006">
    <property type="entry name" value="CheY-like_superfamily"/>
</dbReference>
<protein>
    <recommendedName>
        <fullName evidence="2">histidine kinase</fullName>
        <ecNumber evidence="2">2.7.13.3</ecNumber>
    </recommendedName>
</protein>
<evidence type="ECO:0000256" key="9">
    <source>
        <dbReference type="SAM" id="Phobius"/>
    </source>
</evidence>
<feature type="modified residue" description="4-aspartylphosphate" evidence="6">
    <location>
        <position position="1080"/>
    </location>
</feature>
<dbReference type="Proteomes" id="UP001500359">
    <property type="component" value="Unassembled WGS sequence"/>
</dbReference>
<feature type="domain" description="Histidine kinase" evidence="10">
    <location>
        <begin position="634"/>
        <end position="852"/>
    </location>
</feature>
<dbReference type="PANTHER" id="PTHR43047">
    <property type="entry name" value="TWO-COMPONENT HISTIDINE PROTEIN KINASE"/>
    <property type="match status" value="1"/>
</dbReference>
<dbReference type="InterPro" id="IPR036890">
    <property type="entry name" value="HATPase_C_sf"/>
</dbReference>
<dbReference type="PRINTS" id="PR00344">
    <property type="entry name" value="BCTRLSENSOR"/>
</dbReference>
<name>A0ABN1LEA8_9ALTE</name>
<feature type="compositionally biased region" description="Basic and acidic residues" evidence="8">
    <location>
        <begin position="860"/>
        <end position="871"/>
    </location>
</feature>
<dbReference type="Gene3D" id="6.10.340.10">
    <property type="match status" value="1"/>
</dbReference>
<dbReference type="RefSeq" id="WP_343857140.1">
    <property type="nucleotide sequence ID" value="NZ_BAAAFD010000002.1"/>
</dbReference>
<evidence type="ECO:0000313" key="13">
    <source>
        <dbReference type="Proteomes" id="UP001500359"/>
    </source>
</evidence>
<evidence type="ECO:0000256" key="6">
    <source>
        <dbReference type="PROSITE-ProRule" id="PRU00169"/>
    </source>
</evidence>
<dbReference type="PROSITE" id="PS50110">
    <property type="entry name" value="RESPONSE_REGULATORY"/>
    <property type="match status" value="1"/>
</dbReference>
<evidence type="ECO:0000259" key="10">
    <source>
        <dbReference type="PROSITE" id="PS50109"/>
    </source>
</evidence>
<evidence type="ECO:0000259" key="11">
    <source>
        <dbReference type="PROSITE" id="PS50110"/>
    </source>
</evidence>
<feature type="coiled-coil region" evidence="7">
    <location>
        <begin position="548"/>
        <end position="627"/>
    </location>
</feature>
<dbReference type="SUPFAM" id="SSF52172">
    <property type="entry name" value="CheY-like"/>
    <property type="match status" value="1"/>
</dbReference>
<reference evidence="12 13" key="1">
    <citation type="journal article" date="2019" name="Int. J. Syst. Evol. Microbiol.">
        <title>The Global Catalogue of Microorganisms (GCM) 10K type strain sequencing project: providing services to taxonomists for standard genome sequencing and annotation.</title>
        <authorList>
            <consortium name="The Broad Institute Genomics Platform"/>
            <consortium name="The Broad Institute Genome Sequencing Center for Infectious Disease"/>
            <person name="Wu L."/>
            <person name="Ma J."/>
        </authorList>
    </citation>
    <scope>NUCLEOTIDE SEQUENCE [LARGE SCALE GENOMIC DNA]</scope>
    <source>
        <strain evidence="12 13">JCM 15896</strain>
    </source>
</reference>
<evidence type="ECO:0000256" key="5">
    <source>
        <dbReference type="ARBA" id="ARBA00022777"/>
    </source>
</evidence>
<dbReference type="InterPro" id="IPR003594">
    <property type="entry name" value="HATPase_dom"/>
</dbReference>
<dbReference type="PANTHER" id="PTHR43047:SF72">
    <property type="entry name" value="OSMOSENSING HISTIDINE PROTEIN KINASE SLN1"/>
    <property type="match status" value="1"/>
</dbReference>
<keyword evidence="4" id="KW-0808">Transferase</keyword>
<keyword evidence="7" id="KW-0175">Coiled coil</keyword>
<keyword evidence="9" id="KW-0812">Transmembrane</keyword>
<dbReference type="CDD" id="cd16922">
    <property type="entry name" value="HATPase_EvgS-ArcB-TorS-like"/>
    <property type="match status" value="1"/>
</dbReference>
<keyword evidence="3 6" id="KW-0597">Phosphoprotein</keyword>
<keyword evidence="9" id="KW-0472">Membrane</keyword>
<evidence type="ECO:0000256" key="1">
    <source>
        <dbReference type="ARBA" id="ARBA00000085"/>
    </source>
</evidence>
<comment type="caution">
    <text evidence="12">The sequence shown here is derived from an EMBL/GenBank/DDBJ whole genome shotgun (WGS) entry which is preliminary data.</text>
</comment>
<dbReference type="EC" id="2.7.13.3" evidence="2"/>
<feature type="domain" description="Response regulatory" evidence="11">
    <location>
        <begin position="1031"/>
        <end position="1146"/>
    </location>
</feature>
<dbReference type="InterPro" id="IPR036097">
    <property type="entry name" value="HisK_dim/P_sf"/>
</dbReference>
<dbReference type="SMART" id="SM00448">
    <property type="entry name" value="REC"/>
    <property type="match status" value="1"/>
</dbReference>
<dbReference type="InterPro" id="IPR005467">
    <property type="entry name" value="His_kinase_dom"/>
</dbReference>
<dbReference type="CDD" id="cd00082">
    <property type="entry name" value="HisKA"/>
    <property type="match status" value="1"/>
</dbReference>
<dbReference type="EMBL" id="BAAAFD010000002">
    <property type="protein sequence ID" value="GAA0854396.1"/>
    <property type="molecule type" value="Genomic_DNA"/>
</dbReference>
<gene>
    <name evidence="12" type="ORF">GCM10009114_09970</name>
</gene>
<keyword evidence="9" id="KW-1133">Transmembrane helix</keyword>
<dbReference type="InterPro" id="IPR001789">
    <property type="entry name" value="Sig_transdc_resp-reg_receiver"/>
</dbReference>
<feature type="transmembrane region" description="Helical" evidence="9">
    <location>
        <begin position="295"/>
        <end position="317"/>
    </location>
</feature>
<comment type="catalytic activity">
    <reaction evidence="1">
        <text>ATP + protein L-histidine = ADP + protein N-phospho-L-histidine.</text>
        <dbReference type="EC" id="2.7.13.3"/>
    </reaction>
</comment>
<keyword evidence="13" id="KW-1185">Reference proteome</keyword>
<dbReference type="PROSITE" id="PS50109">
    <property type="entry name" value="HIS_KIN"/>
    <property type="match status" value="1"/>
</dbReference>